<evidence type="ECO:0000256" key="1">
    <source>
        <dbReference type="SAM" id="MobiDB-lite"/>
    </source>
</evidence>
<gene>
    <name evidence="3" type="primary">sfr1_0</name>
    <name evidence="6" type="synonym">LOC105265464</name>
    <name evidence="4" type="synonym">sfr1_1</name>
    <name evidence="2" type="synonym">sfr1_2</name>
    <name evidence="2" type="ORF">g.53332</name>
    <name evidence="3" type="ORF">g.53334</name>
    <name evidence="4" type="ORF">g.53335</name>
</gene>
<accession>A0A0C9R6U2</accession>
<dbReference type="AlphaFoldDB" id="A0A0C9R6U2"/>
<reference evidence="3" key="1">
    <citation type="submission" date="2015-01" db="EMBL/GenBank/DDBJ databases">
        <title>Transcriptome Assembly of Fopius arisanus.</title>
        <authorList>
            <person name="Geib S."/>
        </authorList>
    </citation>
    <scope>NUCLEOTIDE SEQUENCE</scope>
</reference>
<evidence type="ECO:0000313" key="4">
    <source>
        <dbReference type="EMBL" id="JAG73446.1"/>
    </source>
</evidence>
<reference evidence="6" key="2">
    <citation type="submission" date="2025-04" db="UniProtKB">
        <authorList>
            <consortium name="RefSeq"/>
        </authorList>
    </citation>
    <scope>IDENTIFICATION</scope>
    <source>
        <strain evidence="6">USDA-PBARC FA_bdor</strain>
        <tissue evidence="6">Whole organism</tissue>
    </source>
</reference>
<dbReference type="OrthoDB" id="10051617at2759"/>
<accession>A0A9R1T209</accession>
<feature type="compositionally biased region" description="Polar residues" evidence="1">
    <location>
        <begin position="8"/>
        <end position="18"/>
    </location>
</feature>
<dbReference type="RefSeq" id="XP_011301252.1">
    <property type="nucleotide sequence ID" value="XM_011302950.1"/>
</dbReference>
<evidence type="ECO:0000313" key="5">
    <source>
        <dbReference type="Proteomes" id="UP000694866"/>
    </source>
</evidence>
<name>A0A0C9R6U2_9HYME</name>
<dbReference type="GeneID" id="105265464"/>
<evidence type="ECO:0000313" key="6">
    <source>
        <dbReference type="RefSeq" id="XP_011301252.1"/>
    </source>
</evidence>
<dbReference type="EMBL" id="GBYB01003674">
    <property type="protein sequence ID" value="JAG73441.1"/>
    <property type="molecule type" value="Transcribed_RNA"/>
</dbReference>
<dbReference type="KEGG" id="fas:105265464"/>
<feature type="region of interest" description="Disordered" evidence="1">
    <location>
        <begin position="1"/>
        <end position="66"/>
    </location>
</feature>
<dbReference type="EMBL" id="GBYB01003679">
    <property type="protein sequence ID" value="JAG73446.1"/>
    <property type="molecule type" value="Transcribed_RNA"/>
</dbReference>
<feature type="compositionally biased region" description="Low complexity" evidence="1">
    <location>
        <begin position="38"/>
        <end position="50"/>
    </location>
</feature>
<sequence length="184" mass="21520">MNKDLTSKRTPLRNSSLANRPFRSPFASITPKCDIKQTPPLITSTTTPTTADQNSTPKRSLPFPGKPQIKKRRIEIEVLENRENKRIEVPSKTQLLILKKRIRSKRQEVESLKSQLACRKKHNREDVRKEIDRWRGACQTALVQFQRDWNETNGDGIHYDMRRILTMLNIPEEIVKFPDEFDLV</sequence>
<evidence type="ECO:0000313" key="3">
    <source>
        <dbReference type="EMBL" id="JAG73442.1"/>
    </source>
</evidence>
<dbReference type="Proteomes" id="UP000694866">
    <property type="component" value="Unplaced"/>
</dbReference>
<organism evidence="3">
    <name type="scientific">Fopius arisanus</name>
    <dbReference type="NCBI Taxonomy" id="64838"/>
    <lineage>
        <taxon>Eukaryota</taxon>
        <taxon>Metazoa</taxon>
        <taxon>Ecdysozoa</taxon>
        <taxon>Arthropoda</taxon>
        <taxon>Hexapoda</taxon>
        <taxon>Insecta</taxon>
        <taxon>Pterygota</taxon>
        <taxon>Neoptera</taxon>
        <taxon>Endopterygota</taxon>
        <taxon>Hymenoptera</taxon>
        <taxon>Apocrita</taxon>
        <taxon>Ichneumonoidea</taxon>
        <taxon>Braconidae</taxon>
        <taxon>Opiinae</taxon>
        <taxon>Fopius</taxon>
    </lineage>
</organism>
<protein>
    <submittedName>
        <fullName evidence="3">Sfr1_0 protein</fullName>
    </submittedName>
    <submittedName>
        <fullName evidence="4">Sfr1_1 protein</fullName>
    </submittedName>
    <submittedName>
        <fullName evidence="2">Sfr1_2 protein</fullName>
    </submittedName>
</protein>
<proteinExistence type="predicted"/>
<evidence type="ECO:0000313" key="2">
    <source>
        <dbReference type="EMBL" id="JAG73441.1"/>
    </source>
</evidence>
<dbReference type="EMBL" id="GBYB01003675">
    <property type="protein sequence ID" value="JAG73442.1"/>
    <property type="molecule type" value="Transcribed_RNA"/>
</dbReference>
<keyword evidence="5" id="KW-1185">Reference proteome</keyword>